<dbReference type="EMBL" id="AE005673">
    <property type="protein sequence ID" value="AAK23530.1"/>
    <property type="molecule type" value="Genomic_DNA"/>
</dbReference>
<evidence type="ECO:0000256" key="5">
    <source>
        <dbReference type="ARBA" id="ARBA00022679"/>
    </source>
</evidence>
<evidence type="ECO:0000259" key="13">
    <source>
        <dbReference type="Pfam" id="PF01288"/>
    </source>
</evidence>
<dbReference type="NCBIfam" id="TIGR01498">
    <property type="entry name" value="folK"/>
    <property type="match status" value="1"/>
</dbReference>
<comment type="function">
    <text evidence="10">Catalyzes the transfer of pyrophosphate from adenosine triphosphate (ATP) to 6-hydroxymethyl-7,8-dihydropterin, an enzymatic step in folate biosynthesis pathway.</text>
</comment>
<dbReference type="GO" id="GO:0016301">
    <property type="term" value="F:kinase activity"/>
    <property type="evidence" value="ECO:0007669"/>
    <property type="project" value="UniProtKB-KW"/>
</dbReference>
<dbReference type="GO" id="GO:0046656">
    <property type="term" value="P:folic acid biosynthetic process"/>
    <property type="evidence" value="ECO:0007669"/>
    <property type="project" value="UniProtKB-KW"/>
</dbReference>
<proteinExistence type="inferred from homology"/>
<comment type="pathway">
    <text evidence="1">Cofactor biosynthesis; tetrahydrofolate biosynthesis; 2-amino-4-hydroxy-6-hydroxymethyl-7,8-dihydropteridine diphosphate from 7,8-dihydroneopterin triphosphate: step 4/4.</text>
</comment>
<dbReference type="Gene3D" id="3.30.70.560">
    <property type="entry name" value="7,8-Dihydro-6-hydroxymethylpterin-pyrophosphokinase HPPK"/>
    <property type="match status" value="1"/>
</dbReference>
<evidence type="ECO:0000256" key="11">
    <source>
        <dbReference type="ARBA" id="ARBA00029766"/>
    </source>
</evidence>
<dbReference type="PANTHER" id="PTHR43071:SF1">
    <property type="entry name" value="2-AMINO-4-HYDROXY-6-HYDROXYMETHYLDIHYDROPTERIDINE PYROPHOSPHOKINASE"/>
    <property type="match status" value="1"/>
</dbReference>
<dbReference type="BioCyc" id="CAULO:CC1551-MONOMER"/>
<dbReference type="PIR" id="F87441">
    <property type="entry name" value="F87441"/>
</dbReference>
<keyword evidence="7" id="KW-0418">Kinase</keyword>
<name>Q9A813_CAUVC</name>
<keyword evidence="6" id="KW-0547">Nucleotide-binding</keyword>
<dbReference type="GO" id="GO:0046654">
    <property type="term" value="P:tetrahydrofolate biosynthetic process"/>
    <property type="evidence" value="ECO:0007669"/>
    <property type="project" value="UniProtKB-UniPathway"/>
</dbReference>
<dbReference type="EnsemblBacteria" id="AAK23530">
    <property type="protein sequence ID" value="AAK23530"/>
    <property type="gene ID" value="CC_1551"/>
</dbReference>
<dbReference type="CDD" id="cd00483">
    <property type="entry name" value="HPPK"/>
    <property type="match status" value="1"/>
</dbReference>
<dbReference type="HOGENOM" id="CLU_097916_3_0_5"/>
<dbReference type="eggNOG" id="COG0801">
    <property type="taxonomic scope" value="Bacteria"/>
</dbReference>
<keyword evidence="9" id="KW-0289">Folate biosynthesis</keyword>
<evidence type="ECO:0000256" key="10">
    <source>
        <dbReference type="ARBA" id="ARBA00029409"/>
    </source>
</evidence>
<keyword evidence="15" id="KW-1185">Reference proteome</keyword>
<evidence type="ECO:0000256" key="8">
    <source>
        <dbReference type="ARBA" id="ARBA00022840"/>
    </source>
</evidence>
<dbReference type="Proteomes" id="UP000001816">
    <property type="component" value="Chromosome"/>
</dbReference>
<organism evidence="14 15">
    <name type="scientific">Caulobacter vibrioides (strain ATCC 19089 / CIP 103742 / CB 15)</name>
    <name type="common">Caulobacter crescentus</name>
    <dbReference type="NCBI Taxonomy" id="190650"/>
    <lineage>
        <taxon>Bacteria</taxon>
        <taxon>Pseudomonadati</taxon>
        <taxon>Pseudomonadota</taxon>
        <taxon>Alphaproteobacteria</taxon>
        <taxon>Caulobacterales</taxon>
        <taxon>Caulobacteraceae</taxon>
        <taxon>Caulobacter</taxon>
    </lineage>
</organism>
<dbReference type="PANTHER" id="PTHR43071">
    <property type="entry name" value="2-AMINO-4-HYDROXY-6-HYDROXYMETHYLDIHYDROPTERIDINE PYROPHOSPHOKINASE"/>
    <property type="match status" value="1"/>
</dbReference>
<dbReference type="SUPFAM" id="SSF55083">
    <property type="entry name" value="6-hydroxymethyl-7,8-dihydropterin pyrophosphokinase, HPPK"/>
    <property type="match status" value="1"/>
</dbReference>
<evidence type="ECO:0000256" key="6">
    <source>
        <dbReference type="ARBA" id="ARBA00022741"/>
    </source>
</evidence>
<evidence type="ECO:0000256" key="1">
    <source>
        <dbReference type="ARBA" id="ARBA00005051"/>
    </source>
</evidence>
<dbReference type="InterPro" id="IPR000550">
    <property type="entry name" value="Hppk"/>
</dbReference>
<dbReference type="GO" id="GO:0005524">
    <property type="term" value="F:ATP binding"/>
    <property type="evidence" value="ECO:0007669"/>
    <property type="project" value="UniProtKB-KW"/>
</dbReference>
<keyword evidence="8" id="KW-0067">ATP-binding</keyword>
<feature type="domain" description="7,8-dihydro-6-hydroxymethylpterin-pyrophosphokinase" evidence="13">
    <location>
        <begin position="16"/>
        <end position="143"/>
    </location>
</feature>
<evidence type="ECO:0000256" key="2">
    <source>
        <dbReference type="ARBA" id="ARBA00005810"/>
    </source>
</evidence>
<evidence type="ECO:0000256" key="3">
    <source>
        <dbReference type="ARBA" id="ARBA00013253"/>
    </source>
</evidence>
<evidence type="ECO:0000256" key="7">
    <source>
        <dbReference type="ARBA" id="ARBA00022777"/>
    </source>
</evidence>
<dbReference type="EC" id="2.7.6.3" evidence="3"/>
<dbReference type="SMR" id="Q9A813"/>
<dbReference type="KEGG" id="ccr:CC_1551"/>
<dbReference type="AlphaFoldDB" id="Q9A813"/>
<evidence type="ECO:0000313" key="14">
    <source>
        <dbReference type="EMBL" id="AAK23530.1"/>
    </source>
</evidence>
<dbReference type="GO" id="GO:0003848">
    <property type="term" value="F:2-amino-4-hydroxy-6-hydroxymethyldihydropteridine diphosphokinase activity"/>
    <property type="evidence" value="ECO:0007669"/>
    <property type="project" value="UniProtKB-EC"/>
</dbReference>
<evidence type="ECO:0000256" key="4">
    <source>
        <dbReference type="ARBA" id="ARBA00016218"/>
    </source>
</evidence>
<comment type="similarity">
    <text evidence="2">Belongs to the HPPK family.</text>
</comment>
<reference evidence="14 15" key="1">
    <citation type="journal article" date="2001" name="Proc. Natl. Acad. Sci. U.S.A.">
        <title>Complete genome sequence of Caulobacter crescentus.</title>
        <authorList>
            <person name="Nierman W.C."/>
            <person name="Feldblyum T.V."/>
            <person name="Laub M.T."/>
            <person name="Paulsen I.T."/>
            <person name="Nelson K.E."/>
            <person name="Eisen J.A."/>
            <person name="Heidelberg J.F."/>
            <person name="Alley M.R."/>
            <person name="Ohta N."/>
            <person name="Maddock J.R."/>
            <person name="Potocka I."/>
            <person name="Nelson W.C."/>
            <person name="Newton A."/>
            <person name="Stephens C."/>
            <person name="Phadke N.D."/>
            <person name="Ely B."/>
            <person name="DeBoy R.T."/>
            <person name="Dodson R.J."/>
            <person name="Durkin A.S."/>
            <person name="Gwinn M.L."/>
            <person name="Haft D.H."/>
            <person name="Kolonay J.F."/>
            <person name="Smit J."/>
            <person name="Craven M.B."/>
            <person name="Khouri H."/>
            <person name="Shetty J."/>
            <person name="Berry K."/>
            <person name="Utterback T."/>
            <person name="Tran K."/>
            <person name="Wolf A."/>
            <person name="Vamathevan J."/>
            <person name="Ermolaeva M."/>
            <person name="White O."/>
            <person name="Salzberg S.L."/>
            <person name="Venter J.C."/>
            <person name="Shapiro L."/>
            <person name="Fraser C.M."/>
        </authorList>
    </citation>
    <scope>NUCLEOTIDE SEQUENCE [LARGE SCALE GENOMIC DNA]</scope>
    <source>
        <strain evidence="15">ATCC 19089 / CB15</strain>
    </source>
</reference>
<evidence type="ECO:0000256" key="12">
    <source>
        <dbReference type="ARBA" id="ARBA00033413"/>
    </source>
</evidence>
<evidence type="ECO:0000256" key="9">
    <source>
        <dbReference type="ARBA" id="ARBA00022909"/>
    </source>
</evidence>
<protein>
    <recommendedName>
        <fullName evidence="4">2-amino-4-hydroxy-6-hydroxymethyldihydropteridine pyrophosphokinase</fullName>
        <ecNumber evidence="3">2.7.6.3</ecNumber>
    </recommendedName>
    <alternativeName>
        <fullName evidence="11">6-hydroxymethyl-7,8-dihydropterin pyrophosphokinase</fullName>
    </alternativeName>
    <alternativeName>
        <fullName evidence="12">7,8-dihydro-6-hydroxymethylpterin-pyrophosphokinase</fullName>
    </alternativeName>
</protein>
<accession>Q9A813</accession>
<dbReference type="InterPro" id="IPR035907">
    <property type="entry name" value="Hppk_sf"/>
</dbReference>
<keyword evidence="5" id="KW-0808">Transferase</keyword>
<sequence>MKNQVARNDLDEAVIVALGCNLPGAYTSREALLEAAVAALPQVGLEVVTRSGWWTSAAWPDPAGPAYLNGVAVVRTTLSPRQVLDALHSLEARFGRARGEANAPRTLDLDLIAHGRTVLDDGLVVPHPRAHQRLFVMGPLSELYSGWIHPVTGEPAFRLAATATVGRDARPMAAPTA</sequence>
<dbReference type="Pfam" id="PF01288">
    <property type="entry name" value="HPPK"/>
    <property type="match status" value="1"/>
</dbReference>
<dbReference type="STRING" id="190650.CC_1551"/>
<gene>
    <name evidence="14" type="ordered locus">CC_1551</name>
</gene>
<dbReference type="UniPathway" id="UPA00077">
    <property type="reaction ID" value="UER00155"/>
</dbReference>
<dbReference type="PATRIC" id="fig|190650.5.peg.1579"/>
<evidence type="ECO:0000313" key="15">
    <source>
        <dbReference type="Proteomes" id="UP000001816"/>
    </source>
</evidence>